<keyword evidence="1" id="KW-0812">Transmembrane</keyword>
<evidence type="ECO:0000313" key="3">
    <source>
        <dbReference type="Proteomes" id="UP000243985"/>
    </source>
</evidence>
<gene>
    <name evidence="2" type="ORF">C8P65_10829</name>
</gene>
<feature type="transmembrane region" description="Helical" evidence="1">
    <location>
        <begin position="69"/>
        <end position="89"/>
    </location>
</feature>
<organism evidence="2 3">
    <name type="scientific">Capnocytophaga leadbetteri</name>
    <dbReference type="NCBI Taxonomy" id="327575"/>
    <lineage>
        <taxon>Bacteria</taxon>
        <taxon>Pseudomonadati</taxon>
        <taxon>Bacteroidota</taxon>
        <taxon>Flavobacteriia</taxon>
        <taxon>Flavobacteriales</taxon>
        <taxon>Flavobacteriaceae</taxon>
        <taxon>Capnocytophaga</taxon>
    </lineage>
</organism>
<dbReference type="EMBL" id="QBKG01000008">
    <property type="protein sequence ID" value="PTX06274.1"/>
    <property type="molecule type" value="Genomic_DNA"/>
</dbReference>
<feature type="transmembrane region" description="Helical" evidence="1">
    <location>
        <begin position="127"/>
        <end position="144"/>
    </location>
</feature>
<evidence type="ECO:0000313" key="2">
    <source>
        <dbReference type="EMBL" id="PTX06274.1"/>
    </source>
</evidence>
<name>A0A2T5XTN1_9FLAO</name>
<feature type="transmembrane region" description="Helical" evidence="1">
    <location>
        <begin position="95"/>
        <end position="115"/>
    </location>
</feature>
<reference evidence="2 3" key="1">
    <citation type="submission" date="2018-04" db="EMBL/GenBank/DDBJ databases">
        <title>Genomic Encyclopedia of Archaeal and Bacterial Type Strains, Phase II (KMG-II): from individual species to whole genera.</title>
        <authorList>
            <person name="Goeker M."/>
        </authorList>
    </citation>
    <scope>NUCLEOTIDE SEQUENCE [LARGE SCALE GENOMIC DNA]</scope>
    <source>
        <strain evidence="2 3">DSM 22902</strain>
    </source>
</reference>
<feature type="transmembrane region" description="Helical" evidence="1">
    <location>
        <begin position="37"/>
        <end position="62"/>
    </location>
</feature>
<dbReference type="GeneID" id="84580935"/>
<evidence type="ECO:0000256" key="1">
    <source>
        <dbReference type="SAM" id="Phobius"/>
    </source>
</evidence>
<accession>A0A2T5XTN1</accession>
<proteinExistence type="predicted"/>
<comment type="caution">
    <text evidence="2">The sequence shown here is derived from an EMBL/GenBank/DDBJ whole genome shotgun (WGS) entry which is preliminary data.</text>
</comment>
<dbReference type="Proteomes" id="UP000243985">
    <property type="component" value="Unassembled WGS sequence"/>
</dbReference>
<feature type="transmembrane region" description="Helical" evidence="1">
    <location>
        <begin position="12"/>
        <end position="31"/>
    </location>
</feature>
<sequence>MQLTKTEKTIGIVLAIALLLLTLSGSGYFFFNLKTNIVQWIAYNACSPSSLVYLVGFIVFLYNKNAIGLALAFLPMYYFGTMGLLTFTWSGANIFAQMSHITMTLNLLWAGYILYRLGDYKVFAQGLLWSIILFVPFIAFVMYYCRTHADEISSLLQMMA</sequence>
<keyword evidence="1" id="KW-1133">Transmembrane helix</keyword>
<dbReference type="AlphaFoldDB" id="A0A2T5XTN1"/>
<dbReference type="RefSeq" id="WP_107782328.1">
    <property type="nucleotide sequence ID" value="NZ_QBKG01000008.1"/>
</dbReference>
<protein>
    <submittedName>
        <fullName evidence="2">Uncharacterized protein</fullName>
    </submittedName>
</protein>
<keyword evidence="1" id="KW-0472">Membrane</keyword>